<dbReference type="STRING" id="1117647.M5M_03975"/>
<dbReference type="HOGENOM" id="CLU_010194_1_0_6"/>
<dbReference type="KEGG" id="saga:M5M_03975"/>
<dbReference type="InterPro" id="IPR011294">
    <property type="entry name" value="3-OHbutyrate_DH"/>
</dbReference>
<dbReference type="InterPro" id="IPR050259">
    <property type="entry name" value="SDR"/>
</dbReference>
<dbReference type="PANTHER" id="PTHR42879:SF2">
    <property type="entry name" value="3-OXOACYL-[ACYL-CARRIER-PROTEIN] REDUCTASE FABG"/>
    <property type="match status" value="1"/>
</dbReference>
<dbReference type="RefSeq" id="WP_015046177.1">
    <property type="nucleotide sequence ID" value="NC_018868.3"/>
</dbReference>
<proteinExistence type="inferred from homology"/>
<dbReference type="GO" id="GO:0032787">
    <property type="term" value="P:monocarboxylic acid metabolic process"/>
    <property type="evidence" value="ECO:0007669"/>
    <property type="project" value="UniProtKB-ARBA"/>
</dbReference>
<dbReference type="PRINTS" id="PR00080">
    <property type="entry name" value="SDRFAMILY"/>
</dbReference>
<dbReference type="Pfam" id="PF00106">
    <property type="entry name" value="adh_short"/>
    <property type="match status" value="1"/>
</dbReference>
<dbReference type="InterPro" id="IPR020904">
    <property type="entry name" value="Sc_DH/Rdtase_CS"/>
</dbReference>
<dbReference type="PROSITE" id="PS51257">
    <property type="entry name" value="PROKAR_LIPOPROTEIN"/>
    <property type="match status" value="1"/>
</dbReference>
<comment type="similarity">
    <text evidence="1 2">Belongs to the short-chain dehydrogenases/reductases (SDR) family.</text>
</comment>
<dbReference type="PROSITE" id="PS00061">
    <property type="entry name" value="ADH_SHORT"/>
    <property type="match status" value="1"/>
</dbReference>
<evidence type="ECO:0000313" key="4">
    <source>
        <dbReference type="Proteomes" id="UP000000466"/>
    </source>
</evidence>
<dbReference type="InterPro" id="IPR002347">
    <property type="entry name" value="SDR_fam"/>
</dbReference>
<dbReference type="EMBL" id="CP003746">
    <property type="protein sequence ID" value="AFU98004.1"/>
    <property type="molecule type" value="Genomic_DNA"/>
</dbReference>
<dbReference type="AlphaFoldDB" id="K4KFZ6"/>
<protein>
    <submittedName>
        <fullName evidence="3">D-beta-hydroxybutyrate dehydrogenase</fullName>
    </submittedName>
</protein>
<accession>K4KFZ6</accession>
<dbReference type="OrthoDB" id="5725272at2"/>
<dbReference type="NCBIfam" id="TIGR01963">
    <property type="entry name" value="PHB_DH"/>
    <property type="match status" value="1"/>
</dbReference>
<dbReference type="GO" id="GO:0003858">
    <property type="term" value="F:3-hydroxybutyrate dehydrogenase activity"/>
    <property type="evidence" value="ECO:0007669"/>
    <property type="project" value="InterPro"/>
</dbReference>
<keyword evidence="4" id="KW-1185">Reference proteome</keyword>
<organism evidence="3 4">
    <name type="scientific">Simiduia agarivorans (strain DSM 21679 / JCM 13881 / BCRC 17597 / SA1)</name>
    <dbReference type="NCBI Taxonomy" id="1117647"/>
    <lineage>
        <taxon>Bacteria</taxon>
        <taxon>Pseudomonadati</taxon>
        <taxon>Pseudomonadota</taxon>
        <taxon>Gammaproteobacteria</taxon>
        <taxon>Cellvibrionales</taxon>
        <taxon>Cellvibrionaceae</taxon>
        <taxon>Simiduia</taxon>
    </lineage>
</organism>
<dbReference type="eggNOG" id="COG1028">
    <property type="taxonomic scope" value="Bacteria"/>
</dbReference>
<dbReference type="Proteomes" id="UP000000466">
    <property type="component" value="Chromosome"/>
</dbReference>
<dbReference type="Gene3D" id="3.40.50.720">
    <property type="entry name" value="NAD(P)-binding Rossmann-like Domain"/>
    <property type="match status" value="1"/>
</dbReference>
<dbReference type="SUPFAM" id="SSF51735">
    <property type="entry name" value="NAD(P)-binding Rossmann-fold domains"/>
    <property type="match status" value="1"/>
</dbReference>
<gene>
    <name evidence="3" type="ordered locus">M5M_03975</name>
</gene>
<dbReference type="PRINTS" id="PR00081">
    <property type="entry name" value="GDHRDH"/>
</dbReference>
<reference evidence="3 4" key="1">
    <citation type="journal article" date="2013" name="Genome Announc.">
        <title>Complete genome sequence of Simiduia agarivorans SA1(T), a marine bacterium able to degrade a variety of polysaccharides.</title>
        <authorList>
            <person name="Lin S.Y."/>
            <person name="Shieh W.Y."/>
            <person name="Chen J.S."/>
            <person name="Tang S.L."/>
        </authorList>
    </citation>
    <scope>NUCLEOTIDE SEQUENCE [LARGE SCALE GENOMIC DNA]</scope>
    <source>
        <strain evidence="4">DSM 21679 / JCM 13881 / BCRC 17597 / SA1</strain>
    </source>
</reference>
<evidence type="ECO:0000256" key="1">
    <source>
        <dbReference type="ARBA" id="ARBA00006484"/>
    </source>
</evidence>
<dbReference type="NCBIfam" id="NF009093">
    <property type="entry name" value="PRK12429.1"/>
    <property type="match status" value="1"/>
</dbReference>
<evidence type="ECO:0000313" key="3">
    <source>
        <dbReference type="EMBL" id="AFU98004.1"/>
    </source>
</evidence>
<name>K4KFZ6_SIMAS</name>
<dbReference type="FunFam" id="3.40.50.720:FF:000084">
    <property type="entry name" value="Short-chain dehydrogenase reductase"/>
    <property type="match status" value="1"/>
</dbReference>
<sequence length="262" mass="27154">MNANNNRTALVTGSTSGIGMACAKVLMQHGYSVALHGLVDETDGWQLAREAEQRYGVTCCFVPGNLAVPEQVAQMVASAQSQLGSLAVLVNNGGIQYTAPVDSFPVERWQSILSINLTAAFIATQAALPAMRAAGFGRVINIASVHGLVASVNKSAYVAAKHGLIGFTKATALETANAGITCNAICPGWVDTAIVQSQVADLARQEGLELAQASQQLVANKQPMHAMTAPESIGAMVQFLCSDQAATLTGASIPIDGGWTAQ</sequence>
<dbReference type="InterPro" id="IPR036291">
    <property type="entry name" value="NAD(P)-bd_dom_sf"/>
</dbReference>
<evidence type="ECO:0000256" key="2">
    <source>
        <dbReference type="RuleBase" id="RU000363"/>
    </source>
</evidence>
<dbReference type="PANTHER" id="PTHR42879">
    <property type="entry name" value="3-OXOACYL-(ACYL-CARRIER-PROTEIN) REDUCTASE"/>
    <property type="match status" value="1"/>
</dbReference>